<evidence type="ECO:0000313" key="1">
    <source>
        <dbReference type="EMBL" id="KAF5343029.1"/>
    </source>
</evidence>
<reference evidence="1 2" key="1">
    <citation type="journal article" date="2020" name="ISME J.">
        <title>Uncovering the hidden diversity of litter-decomposition mechanisms in mushroom-forming fungi.</title>
        <authorList>
            <person name="Floudas D."/>
            <person name="Bentzer J."/>
            <person name="Ahren D."/>
            <person name="Johansson T."/>
            <person name="Persson P."/>
            <person name="Tunlid A."/>
        </authorList>
    </citation>
    <scope>NUCLEOTIDE SEQUENCE [LARGE SCALE GENOMIC DNA]</scope>
    <source>
        <strain evidence="1 2">CBS 291.85</strain>
    </source>
</reference>
<evidence type="ECO:0000313" key="2">
    <source>
        <dbReference type="Proteomes" id="UP000559256"/>
    </source>
</evidence>
<sequence length="226" mass="25705">MLSMLASVDRLPADTRERLGIFVKRAIMWDPPAQILGIRSPEGTYIPLEDENLSPEARLVEFRKWVTYYFVHGDLSARDPMQLNYKTPDPDRKPTFEHLPIQELLSLVDLAPGQKCDTVVCEPAFADVEWGIVNKALFDRDVRATWSSMTMWHIFGDACPWNVYLAAWRLEDEAKKSDLAVNFTMTRGANHFVGAISCTLNKDLTLSFQPMWDNPEGALSELSKLV</sequence>
<comment type="caution">
    <text evidence="1">The sequence shown here is derived from an EMBL/GenBank/DDBJ whole genome shotgun (WGS) entry which is preliminary data.</text>
</comment>
<dbReference type="OrthoDB" id="3251587at2759"/>
<proteinExistence type="predicted"/>
<accession>A0A8H5CKK8</accession>
<gene>
    <name evidence="1" type="ORF">D9758_011163</name>
</gene>
<protein>
    <submittedName>
        <fullName evidence="1">Uncharacterized protein</fullName>
    </submittedName>
</protein>
<dbReference type="EMBL" id="JAACJM010000150">
    <property type="protein sequence ID" value="KAF5343029.1"/>
    <property type="molecule type" value="Genomic_DNA"/>
</dbReference>
<keyword evidence="2" id="KW-1185">Reference proteome</keyword>
<dbReference type="Proteomes" id="UP000559256">
    <property type="component" value="Unassembled WGS sequence"/>
</dbReference>
<dbReference type="AlphaFoldDB" id="A0A8H5CKK8"/>
<organism evidence="1 2">
    <name type="scientific">Tetrapyrgos nigripes</name>
    <dbReference type="NCBI Taxonomy" id="182062"/>
    <lineage>
        <taxon>Eukaryota</taxon>
        <taxon>Fungi</taxon>
        <taxon>Dikarya</taxon>
        <taxon>Basidiomycota</taxon>
        <taxon>Agaricomycotina</taxon>
        <taxon>Agaricomycetes</taxon>
        <taxon>Agaricomycetidae</taxon>
        <taxon>Agaricales</taxon>
        <taxon>Marasmiineae</taxon>
        <taxon>Marasmiaceae</taxon>
        <taxon>Tetrapyrgos</taxon>
    </lineage>
</organism>
<name>A0A8H5CKK8_9AGAR</name>